<feature type="transmembrane region" description="Helical" evidence="1">
    <location>
        <begin position="44"/>
        <end position="65"/>
    </location>
</feature>
<comment type="caution">
    <text evidence="2">The sequence shown here is derived from an EMBL/GenBank/DDBJ whole genome shotgun (WGS) entry which is preliminary data.</text>
</comment>
<keyword evidence="1" id="KW-0812">Transmembrane</keyword>
<accession>A0A547PMV0</accession>
<name>A0A547PMV0_9RHOB</name>
<dbReference type="Proteomes" id="UP000318590">
    <property type="component" value="Unassembled WGS sequence"/>
</dbReference>
<evidence type="ECO:0000313" key="2">
    <source>
        <dbReference type="EMBL" id="TRD15466.1"/>
    </source>
</evidence>
<keyword evidence="1" id="KW-0472">Membrane</keyword>
<dbReference type="AlphaFoldDB" id="A0A547PMV0"/>
<keyword evidence="1" id="KW-1133">Transmembrane helix</keyword>
<organism evidence="2 3">
    <name type="scientific">Palleronia caenipelagi</name>
    <dbReference type="NCBI Taxonomy" id="2489174"/>
    <lineage>
        <taxon>Bacteria</taxon>
        <taxon>Pseudomonadati</taxon>
        <taxon>Pseudomonadota</taxon>
        <taxon>Alphaproteobacteria</taxon>
        <taxon>Rhodobacterales</taxon>
        <taxon>Roseobacteraceae</taxon>
        <taxon>Palleronia</taxon>
    </lineage>
</organism>
<dbReference type="EMBL" id="VFSV01000042">
    <property type="protein sequence ID" value="TRD15466.1"/>
    <property type="molecule type" value="Genomic_DNA"/>
</dbReference>
<keyword evidence="3" id="KW-1185">Reference proteome</keyword>
<protein>
    <submittedName>
        <fullName evidence="2">Uncharacterized protein</fullName>
    </submittedName>
</protein>
<evidence type="ECO:0000313" key="3">
    <source>
        <dbReference type="Proteomes" id="UP000318590"/>
    </source>
</evidence>
<reference evidence="2 3" key="1">
    <citation type="submission" date="2019-06" db="EMBL/GenBank/DDBJ databases">
        <title>Paenimaribius caenipelagi gen. nov., sp. nov., isolated from a tidal flat.</title>
        <authorList>
            <person name="Yoon J.-H."/>
        </authorList>
    </citation>
    <scope>NUCLEOTIDE SEQUENCE [LARGE SCALE GENOMIC DNA]</scope>
    <source>
        <strain evidence="2 3">JBTF-M29</strain>
    </source>
</reference>
<proteinExistence type="predicted"/>
<sequence>MYEGQGAFGVFGAQPVPRAFHLSGSESCLTGLDRFWDVTPGLEFHLALSAPSGVSVGLFLFGLLFPNRGHAALVSGE</sequence>
<dbReference type="RefSeq" id="WP_142835834.1">
    <property type="nucleotide sequence ID" value="NZ_VFSV01000042.1"/>
</dbReference>
<evidence type="ECO:0000256" key="1">
    <source>
        <dbReference type="SAM" id="Phobius"/>
    </source>
</evidence>
<gene>
    <name evidence="2" type="ORF">FEV53_16245</name>
</gene>